<evidence type="ECO:0000313" key="5">
    <source>
        <dbReference type="EMBL" id="OGG61325.1"/>
    </source>
</evidence>
<dbReference type="PRINTS" id="PR01185">
    <property type="entry name" value="INTEGRINA"/>
</dbReference>
<dbReference type="Pfam" id="PF01839">
    <property type="entry name" value="FG-GAP"/>
    <property type="match status" value="2"/>
</dbReference>
<dbReference type="GO" id="GO:0007229">
    <property type="term" value="P:integrin-mediated signaling pathway"/>
    <property type="evidence" value="ECO:0007669"/>
    <property type="project" value="TreeGrafter"/>
</dbReference>
<evidence type="ECO:0000256" key="3">
    <source>
        <dbReference type="ARBA" id="ARBA00023180"/>
    </source>
</evidence>
<accession>A0A1F6DIU6</accession>
<dbReference type="InterPro" id="IPR000413">
    <property type="entry name" value="Integrin_alpha"/>
</dbReference>
<dbReference type="SMART" id="SM00191">
    <property type="entry name" value="Int_alpha"/>
    <property type="match status" value="6"/>
</dbReference>
<dbReference type="PROSITE" id="PS51470">
    <property type="entry name" value="FG_GAP"/>
    <property type="match status" value="4"/>
</dbReference>
<gene>
    <name evidence="5" type="ORF">A3C87_04050</name>
</gene>
<dbReference type="InterPro" id="IPR013519">
    <property type="entry name" value="Int_alpha_beta-p"/>
</dbReference>
<keyword evidence="1" id="KW-0732">Signal</keyword>
<keyword evidence="4" id="KW-0472">Membrane</keyword>
<dbReference type="GO" id="GO:0005178">
    <property type="term" value="F:integrin binding"/>
    <property type="evidence" value="ECO:0007669"/>
    <property type="project" value="TreeGrafter"/>
</dbReference>
<keyword evidence="4" id="KW-0812">Transmembrane</keyword>
<dbReference type="GO" id="GO:0008305">
    <property type="term" value="C:integrin complex"/>
    <property type="evidence" value="ECO:0007669"/>
    <property type="project" value="InterPro"/>
</dbReference>
<dbReference type="SUPFAM" id="SSF69318">
    <property type="entry name" value="Integrin alpha N-terminal domain"/>
    <property type="match status" value="1"/>
</dbReference>
<dbReference type="Gene3D" id="2.130.10.130">
    <property type="entry name" value="Integrin alpha, N-terminal"/>
    <property type="match status" value="3"/>
</dbReference>
<reference evidence="5 6" key="1">
    <citation type="journal article" date="2016" name="Nat. Commun.">
        <title>Thousands of microbial genomes shed light on interconnected biogeochemical processes in an aquifer system.</title>
        <authorList>
            <person name="Anantharaman K."/>
            <person name="Brown C.T."/>
            <person name="Hug L.A."/>
            <person name="Sharon I."/>
            <person name="Castelle C.J."/>
            <person name="Probst A.J."/>
            <person name="Thomas B.C."/>
            <person name="Singh A."/>
            <person name="Wilkins M.J."/>
            <person name="Karaoz U."/>
            <person name="Brodie E.L."/>
            <person name="Williams K.H."/>
            <person name="Hubbard S.S."/>
            <person name="Banfield J.F."/>
        </authorList>
    </citation>
    <scope>NUCLEOTIDE SEQUENCE [LARGE SCALE GENOMIC DNA]</scope>
</reference>
<dbReference type="GO" id="GO:0009897">
    <property type="term" value="C:external side of plasma membrane"/>
    <property type="evidence" value="ECO:0007669"/>
    <property type="project" value="TreeGrafter"/>
</dbReference>
<organism evidence="5 6">
    <name type="scientific">Candidatus Kaiserbacteria bacterium RIFCSPHIGHO2_02_FULL_49_34</name>
    <dbReference type="NCBI Taxonomy" id="1798491"/>
    <lineage>
        <taxon>Bacteria</taxon>
        <taxon>Candidatus Kaiseribacteriota</taxon>
    </lineage>
</organism>
<dbReference type="GO" id="GO:0007160">
    <property type="term" value="P:cell-matrix adhesion"/>
    <property type="evidence" value="ECO:0007669"/>
    <property type="project" value="TreeGrafter"/>
</dbReference>
<protein>
    <submittedName>
        <fullName evidence="5">Uncharacterized protein</fullName>
    </submittedName>
</protein>
<dbReference type="NCBIfam" id="TIGR02532">
    <property type="entry name" value="IV_pilin_GFxxxE"/>
    <property type="match status" value="1"/>
</dbReference>
<dbReference type="InterPro" id="IPR045584">
    <property type="entry name" value="Pilin-like"/>
</dbReference>
<dbReference type="PANTHER" id="PTHR23220:SF122">
    <property type="entry name" value="INTEGRIN ALPHA-PS1"/>
    <property type="match status" value="1"/>
</dbReference>
<dbReference type="EMBL" id="MFLE01000019">
    <property type="protein sequence ID" value="OGG61325.1"/>
    <property type="molecule type" value="Genomic_DNA"/>
</dbReference>
<name>A0A1F6DIU6_9BACT</name>
<evidence type="ECO:0000256" key="1">
    <source>
        <dbReference type="ARBA" id="ARBA00022729"/>
    </source>
</evidence>
<dbReference type="Proteomes" id="UP000176511">
    <property type="component" value="Unassembled WGS sequence"/>
</dbReference>
<keyword evidence="4" id="KW-1133">Transmembrane helix</keyword>
<keyword evidence="2" id="KW-0677">Repeat</keyword>
<dbReference type="InterPro" id="IPR013517">
    <property type="entry name" value="FG-GAP"/>
</dbReference>
<dbReference type="AlphaFoldDB" id="A0A1F6DIU6"/>
<dbReference type="InterPro" id="IPR012902">
    <property type="entry name" value="N_methyl_site"/>
</dbReference>
<feature type="transmembrane region" description="Helical" evidence="4">
    <location>
        <begin position="12"/>
        <end position="37"/>
    </location>
</feature>
<dbReference type="PROSITE" id="PS00409">
    <property type="entry name" value="PROKAR_NTER_METHYL"/>
    <property type="match status" value="1"/>
</dbReference>
<evidence type="ECO:0000313" key="6">
    <source>
        <dbReference type="Proteomes" id="UP000176511"/>
    </source>
</evidence>
<evidence type="ECO:0000256" key="4">
    <source>
        <dbReference type="SAM" id="Phobius"/>
    </source>
</evidence>
<proteinExistence type="predicted"/>
<dbReference type="Pfam" id="PF07963">
    <property type="entry name" value="N_methyl"/>
    <property type="match status" value="1"/>
</dbReference>
<dbReference type="PANTHER" id="PTHR23220">
    <property type="entry name" value="INTEGRIN ALPHA"/>
    <property type="match status" value="1"/>
</dbReference>
<sequence>MNTPHTHKGFTLIEMMVSVALFAVVVSVALPTMIVVMKASARAQALQTTIDNTSFALDAISRQVRLGTTYHCTSDPINVTVWNATTSPSYPYGTPHDCITGASTLVFRDQNGVRQAYRYNSAEEKLESWHTKAGTWVDLTAPKVLVKNATFTVTGATIYDGEPPVVTLAVRGAARDEVSVPEFTLSTNMTQYVPERGFAIRRLAQGTANLTLTAGIEFGTDVAPVGDIDDDNVTDLLVGMSTFSAGVGGTQVLRMNKNGTIKASIRLTSNTNGMPTFAANEAVGSSVANLGDLDGDSLTEVLIGAPGYTSNTGAVYLTTLQASGIATSTIRIASNTNGMTTIPAGSQFGASLALVGSREVLVGAPGDSPTGCVNCGAVYRLMLSGQGQVTSVSKISTGLGLVAGNAFGSAGIAFLGYNTAGERLVAVGAAETACASGASCGALYILRLSSAGAVMGHSKLVSGTAGMPTLEAFSRFGKSVAAAGDLNGDGVADIIVGAEETGGAARTGSLYVLFMNSNNTVKEVRRMTNNSNGGPALRTGDAFGRAVANIGDLNDDGRIDFAAGARRDDGNGTLTDAGALYILFGK</sequence>
<evidence type="ECO:0000256" key="2">
    <source>
        <dbReference type="ARBA" id="ARBA00022737"/>
    </source>
</evidence>
<dbReference type="STRING" id="1798491.A3C87_04050"/>
<dbReference type="InterPro" id="IPR028994">
    <property type="entry name" value="Integrin_alpha_N"/>
</dbReference>
<dbReference type="GO" id="GO:0098609">
    <property type="term" value="P:cell-cell adhesion"/>
    <property type="evidence" value="ECO:0007669"/>
    <property type="project" value="TreeGrafter"/>
</dbReference>
<keyword evidence="3" id="KW-0325">Glycoprotein</keyword>
<dbReference type="SUPFAM" id="SSF54523">
    <property type="entry name" value="Pili subunits"/>
    <property type="match status" value="1"/>
</dbReference>
<comment type="caution">
    <text evidence="5">The sequence shown here is derived from an EMBL/GenBank/DDBJ whole genome shotgun (WGS) entry which is preliminary data.</text>
</comment>
<dbReference type="GO" id="GO:0033627">
    <property type="term" value="P:cell adhesion mediated by integrin"/>
    <property type="evidence" value="ECO:0007669"/>
    <property type="project" value="TreeGrafter"/>
</dbReference>